<dbReference type="PROSITE" id="PS00028">
    <property type="entry name" value="ZINC_FINGER_C2H2_1"/>
    <property type="match status" value="1"/>
</dbReference>
<organism evidence="4">
    <name type="scientific">Gongylonema pulchrum</name>
    <dbReference type="NCBI Taxonomy" id="637853"/>
    <lineage>
        <taxon>Eukaryota</taxon>
        <taxon>Metazoa</taxon>
        <taxon>Ecdysozoa</taxon>
        <taxon>Nematoda</taxon>
        <taxon>Chromadorea</taxon>
        <taxon>Rhabditida</taxon>
        <taxon>Spirurina</taxon>
        <taxon>Spiruromorpha</taxon>
        <taxon>Spiruroidea</taxon>
        <taxon>Gongylonematidae</taxon>
        <taxon>Gongylonema</taxon>
    </lineage>
</organism>
<evidence type="ECO:0000313" key="2">
    <source>
        <dbReference type="EMBL" id="VDN43197.1"/>
    </source>
</evidence>
<evidence type="ECO:0000313" key="4">
    <source>
        <dbReference type="WBParaSite" id="GPUH_0002472301-mRNA-1"/>
    </source>
</evidence>
<dbReference type="Proteomes" id="UP000271098">
    <property type="component" value="Unassembled WGS sequence"/>
</dbReference>
<sequence length="217" mass="23165">MSGVLVMDGTDSDEECLRSGALRQGFLCPFCVQDLGDQAVLHAHVRKCHPQSTGAASSDLAFCHLKDIFGKAKQKIMQIDAPFSVGSTTSTAAAAVLPYNVSGDDHPDASKFVTVSPSPSLAFSSQQFGITRNHTDYYLKCRAPCINDAAVRTNTLIIRLDKLINQCPADSNKRKGFCTSRKSIQKHRTCGEGSASSILKSGASKETNVGNATATVH</sequence>
<reference evidence="2 3" key="2">
    <citation type="submission" date="2018-11" db="EMBL/GenBank/DDBJ databases">
        <authorList>
            <consortium name="Pathogen Informatics"/>
        </authorList>
    </citation>
    <scope>NUCLEOTIDE SEQUENCE [LARGE SCALE GENOMIC DNA]</scope>
</reference>
<protein>
    <submittedName>
        <fullName evidence="4">C2H2-type domain-containing protein</fullName>
    </submittedName>
</protein>
<keyword evidence="3" id="KW-1185">Reference proteome</keyword>
<feature type="domain" description="C2H2-type" evidence="1">
    <location>
        <begin position="28"/>
        <end position="49"/>
    </location>
</feature>
<dbReference type="OrthoDB" id="166134at2759"/>
<accession>A0A183EUQ2</accession>
<reference evidence="4" key="1">
    <citation type="submission" date="2016-06" db="UniProtKB">
        <authorList>
            <consortium name="WormBaseParasite"/>
        </authorList>
    </citation>
    <scope>IDENTIFICATION</scope>
</reference>
<dbReference type="AlphaFoldDB" id="A0A183EUQ2"/>
<proteinExistence type="predicted"/>
<evidence type="ECO:0000259" key="1">
    <source>
        <dbReference type="PROSITE" id="PS00028"/>
    </source>
</evidence>
<evidence type="ECO:0000313" key="3">
    <source>
        <dbReference type="Proteomes" id="UP000271098"/>
    </source>
</evidence>
<gene>
    <name evidence="2" type="ORF">GPUH_LOCUS24693</name>
</gene>
<dbReference type="EMBL" id="UYRT01102101">
    <property type="protein sequence ID" value="VDN43197.1"/>
    <property type="molecule type" value="Genomic_DNA"/>
</dbReference>
<dbReference type="InterPro" id="IPR013087">
    <property type="entry name" value="Znf_C2H2_type"/>
</dbReference>
<dbReference type="WBParaSite" id="GPUH_0002472301-mRNA-1">
    <property type="protein sequence ID" value="GPUH_0002472301-mRNA-1"/>
    <property type="gene ID" value="GPUH_0002472301"/>
</dbReference>
<name>A0A183EUQ2_9BILA</name>